<reference evidence="3 4" key="1">
    <citation type="submission" date="2015-07" db="EMBL/GenBank/DDBJ databases">
        <authorList>
            <person name="Noorani M."/>
        </authorList>
    </citation>
    <scope>NUCLEOTIDE SEQUENCE [LARGE SCALE GENOMIC DNA]</scope>
    <source>
        <strain evidence="3">BBA 69670</strain>
    </source>
</reference>
<evidence type="ECO:0000256" key="2">
    <source>
        <dbReference type="SAM" id="Phobius"/>
    </source>
</evidence>
<evidence type="ECO:0000256" key="1">
    <source>
        <dbReference type="SAM" id="MobiDB-lite"/>
    </source>
</evidence>
<keyword evidence="2" id="KW-0812">Transmembrane</keyword>
<protein>
    <submittedName>
        <fullName evidence="3">Uncharacterized protein</fullName>
    </submittedName>
</protein>
<feature type="transmembrane region" description="Helical" evidence="2">
    <location>
        <begin position="53"/>
        <end position="74"/>
    </location>
</feature>
<keyword evidence="4" id="KW-1185">Reference proteome</keyword>
<accession>A0A0K6G4K2</accession>
<gene>
    <name evidence="3" type="ORF">RSOLAG22IIIB_10773</name>
</gene>
<keyword evidence="2" id="KW-0472">Membrane</keyword>
<evidence type="ECO:0000313" key="4">
    <source>
        <dbReference type="Proteomes" id="UP000044841"/>
    </source>
</evidence>
<dbReference type="Proteomes" id="UP000044841">
    <property type="component" value="Unassembled WGS sequence"/>
</dbReference>
<sequence length="126" mass="13490">MSARSIHSIRDHTPPASDFKSEKESQVDTDNNQDGSGGGITAGISNTRLQQIVTIYALMATFLAAIKVALMSLYHDMLNEGEQEDTWVYLVWALGFCADVTVAYQSAAYGVTSALGGASWVRRGGG</sequence>
<feature type="compositionally biased region" description="Basic and acidic residues" evidence="1">
    <location>
        <begin position="8"/>
        <end position="26"/>
    </location>
</feature>
<proteinExistence type="predicted"/>
<feature type="transmembrane region" description="Helical" evidence="2">
    <location>
        <begin position="86"/>
        <end position="104"/>
    </location>
</feature>
<keyword evidence="2" id="KW-1133">Transmembrane helix</keyword>
<dbReference type="EMBL" id="CYGV01001380">
    <property type="protein sequence ID" value="CUA73430.1"/>
    <property type="molecule type" value="Genomic_DNA"/>
</dbReference>
<dbReference type="AlphaFoldDB" id="A0A0K6G4K2"/>
<evidence type="ECO:0000313" key="3">
    <source>
        <dbReference type="EMBL" id="CUA73430.1"/>
    </source>
</evidence>
<organism evidence="3 4">
    <name type="scientific">Rhizoctonia solani</name>
    <dbReference type="NCBI Taxonomy" id="456999"/>
    <lineage>
        <taxon>Eukaryota</taxon>
        <taxon>Fungi</taxon>
        <taxon>Dikarya</taxon>
        <taxon>Basidiomycota</taxon>
        <taxon>Agaricomycotina</taxon>
        <taxon>Agaricomycetes</taxon>
        <taxon>Cantharellales</taxon>
        <taxon>Ceratobasidiaceae</taxon>
        <taxon>Rhizoctonia</taxon>
    </lineage>
</organism>
<feature type="region of interest" description="Disordered" evidence="1">
    <location>
        <begin position="1"/>
        <end position="43"/>
    </location>
</feature>
<name>A0A0K6G4K2_9AGAM</name>